<evidence type="ECO:0000256" key="4">
    <source>
        <dbReference type="ARBA" id="ARBA00022801"/>
    </source>
</evidence>
<keyword evidence="5" id="KW-0694">RNA-binding</keyword>
<dbReference type="GO" id="GO:0008033">
    <property type="term" value="P:tRNA processing"/>
    <property type="evidence" value="ECO:0007669"/>
    <property type="project" value="UniProtKB-KW"/>
</dbReference>
<evidence type="ECO:0000256" key="3">
    <source>
        <dbReference type="ARBA" id="ARBA00022759"/>
    </source>
</evidence>
<evidence type="ECO:0000256" key="5">
    <source>
        <dbReference type="ARBA" id="ARBA00022884"/>
    </source>
</evidence>
<dbReference type="SUPFAM" id="SSF54211">
    <property type="entry name" value="Ribosomal protein S5 domain 2-like"/>
    <property type="match status" value="1"/>
</dbReference>
<dbReference type="OrthoDB" id="5524543at2759"/>
<evidence type="ECO:0000313" key="7">
    <source>
        <dbReference type="EMBL" id="KAJ2804993.1"/>
    </source>
</evidence>
<keyword evidence="2" id="KW-0540">Nuclease</keyword>
<dbReference type="GO" id="GO:0000049">
    <property type="term" value="F:tRNA binding"/>
    <property type="evidence" value="ECO:0007669"/>
    <property type="project" value="InterPro"/>
</dbReference>
<comment type="caution">
    <text evidence="7">The sequence shown here is derived from an EMBL/GenBank/DDBJ whole genome shotgun (WGS) entry which is preliminary data.</text>
</comment>
<reference evidence="7" key="1">
    <citation type="submission" date="2022-07" db="EMBL/GenBank/DDBJ databases">
        <title>Phylogenomic reconstructions and comparative analyses of Kickxellomycotina fungi.</title>
        <authorList>
            <person name="Reynolds N.K."/>
            <person name="Stajich J.E."/>
            <person name="Barry K."/>
            <person name="Grigoriev I.V."/>
            <person name="Crous P."/>
            <person name="Smith M.E."/>
        </authorList>
    </citation>
    <scope>NUCLEOTIDE SEQUENCE</scope>
    <source>
        <strain evidence="7">NRRL 1565</strain>
    </source>
</reference>
<proteinExistence type="predicted"/>
<dbReference type="Gene3D" id="3.30.230.10">
    <property type="match status" value="1"/>
</dbReference>
<accession>A0A9W8I0B2</accession>
<dbReference type="EMBL" id="JANBUO010000337">
    <property type="protein sequence ID" value="KAJ2804993.1"/>
    <property type="molecule type" value="Genomic_DNA"/>
</dbReference>
<organism evidence="7 8">
    <name type="scientific">Coemansia guatemalensis</name>
    <dbReference type="NCBI Taxonomy" id="2761395"/>
    <lineage>
        <taxon>Eukaryota</taxon>
        <taxon>Fungi</taxon>
        <taxon>Fungi incertae sedis</taxon>
        <taxon>Zoopagomycota</taxon>
        <taxon>Kickxellomycotina</taxon>
        <taxon>Kickxellomycetes</taxon>
        <taxon>Kickxellales</taxon>
        <taxon>Kickxellaceae</taxon>
        <taxon>Coemansia</taxon>
    </lineage>
</organism>
<dbReference type="AlphaFoldDB" id="A0A9W8I0B2"/>
<sequence>MSGWSLLRRTAVVCGRVRLLSTTACAMRVSDQFVTQFPLPGRTCSVLSSGVVPYPNDPMIPKGRYFKPKGLSKFGSIMPLMLGKHPFVYKHNAPGFMLCACPWNADEHPRDHNGLRFRDFRVSLMVTKKRYDKRAHERWRMTRLLRTAASLILPDKGLKRCDYLFFARAPLQKMDRDQIFLDVENALLSIEQKIRRDWESKDPRKRKRRPEVPVVKQGNDELLDTAPKTAPDSASIKILNVVTPDTRPISTLSEVIVDLNTLNEKSNH</sequence>
<evidence type="ECO:0000256" key="1">
    <source>
        <dbReference type="ARBA" id="ARBA00022694"/>
    </source>
</evidence>
<keyword evidence="3" id="KW-0255">Endonuclease</keyword>
<gene>
    <name evidence="7" type="ORF">H4R20_002277</name>
</gene>
<keyword evidence="1" id="KW-0819">tRNA processing</keyword>
<name>A0A9W8I0B2_9FUNG</name>
<feature type="region of interest" description="Disordered" evidence="6">
    <location>
        <begin position="199"/>
        <end position="228"/>
    </location>
</feature>
<dbReference type="InterPro" id="IPR014721">
    <property type="entry name" value="Ribsml_uS5_D2-typ_fold_subgr"/>
</dbReference>
<dbReference type="Proteomes" id="UP001140094">
    <property type="component" value="Unassembled WGS sequence"/>
</dbReference>
<keyword evidence="4" id="KW-0378">Hydrolase</keyword>
<dbReference type="InterPro" id="IPR020568">
    <property type="entry name" value="Ribosomal_Su5_D2-typ_SF"/>
</dbReference>
<evidence type="ECO:0000256" key="2">
    <source>
        <dbReference type="ARBA" id="ARBA00022722"/>
    </source>
</evidence>
<dbReference type="InterPro" id="IPR000100">
    <property type="entry name" value="RNase_P"/>
</dbReference>
<dbReference type="Pfam" id="PF00825">
    <property type="entry name" value="Ribonuclease_P"/>
    <property type="match status" value="1"/>
</dbReference>
<evidence type="ECO:0000313" key="8">
    <source>
        <dbReference type="Proteomes" id="UP001140094"/>
    </source>
</evidence>
<evidence type="ECO:0000256" key="6">
    <source>
        <dbReference type="SAM" id="MobiDB-lite"/>
    </source>
</evidence>
<protein>
    <submittedName>
        <fullName evidence="7">Uncharacterized protein</fullName>
    </submittedName>
</protein>
<dbReference type="GO" id="GO:0004526">
    <property type="term" value="F:ribonuclease P activity"/>
    <property type="evidence" value="ECO:0007669"/>
    <property type="project" value="InterPro"/>
</dbReference>
<keyword evidence="8" id="KW-1185">Reference proteome</keyword>